<dbReference type="Proteomes" id="UP000297245">
    <property type="component" value="Unassembled WGS sequence"/>
</dbReference>
<gene>
    <name evidence="2" type="ORF">K435DRAFT_962779</name>
</gene>
<name>A0A4S8MJ91_DENBC</name>
<evidence type="ECO:0000256" key="1">
    <source>
        <dbReference type="SAM" id="MobiDB-lite"/>
    </source>
</evidence>
<sequence length="395" mass="44642">MEYHPVFGLIHSVGVCCTCDSYVLHIADVKKSSDASFNAALNELQHVTFTPFFEGIEEGKRRVTNPSSPSQLESFDLGLREGQRREEVVVMLLARERDLALRTAAELRLKLMEVQKLLKESGVVIEDSSIPLTLTRNIVDTPKIFQPLSATTIARAASPPSQPRLTVSPPQEDEERIRKTLLNLMNKAHAGDMDALHRVKSLCREAHATPTDRKTFAQKVLLSEWRVPPEVRSANVASGRRPAPRPDDGPGLVNPRLEDPIDVWFNYYCNYKSSLPRGVPQDAHGRPLRSYLSASRTFARLRPVADTPSPQRMEFISSMIQLFCTTGGYALTIRKERLRINHERRFRPFVPRLEVAITPDEVARHFASCGVQIVEARDELEPWAREYERAGRVSE</sequence>
<feature type="region of interest" description="Disordered" evidence="1">
    <location>
        <begin position="233"/>
        <end position="254"/>
    </location>
</feature>
<evidence type="ECO:0000313" key="2">
    <source>
        <dbReference type="EMBL" id="THV02805.1"/>
    </source>
</evidence>
<dbReference type="AlphaFoldDB" id="A0A4S8MJ91"/>
<protein>
    <submittedName>
        <fullName evidence="2">Uncharacterized protein</fullName>
    </submittedName>
</protein>
<reference evidence="2 3" key="1">
    <citation type="journal article" date="2019" name="Nat. Ecol. Evol.">
        <title>Megaphylogeny resolves global patterns of mushroom evolution.</title>
        <authorList>
            <person name="Varga T."/>
            <person name="Krizsan K."/>
            <person name="Foldi C."/>
            <person name="Dima B."/>
            <person name="Sanchez-Garcia M."/>
            <person name="Sanchez-Ramirez S."/>
            <person name="Szollosi G.J."/>
            <person name="Szarkandi J.G."/>
            <person name="Papp V."/>
            <person name="Albert L."/>
            <person name="Andreopoulos W."/>
            <person name="Angelini C."/>
            <person name="Antonin V."/>
            <person name="Barry K.W."/>
            <person name="Bougher N.L."/>
            <person name="Buchanan P."/>
            <person name="Buyck B."/>
            <person name="Bense V."/>
            <person name="Catcheside P."/>
            <person name="Chovatia M."/>
            <person name="Cooper J."/>
            <person name="Damon W."/>
            <person name="Desjardin D."/>
            <person name="Finy P."/>
            <person name="Geml J."/>
            <person name="Haridas S."/>
            <person name="Hughes K."/>
            <person name="Justo A."/>
            <person name="Karasinski D."/>
            <person name="Kautmanova I."/>
            <person name="Kiss B."/>
            <person name="Kocsube S."/>
            <person name="Kotiranta H."/>
            <person name="LaButti K.M."/>
            <person name="Lechner B.E."/>
            <person name="Liimatainen K."/>
            <person name="Lipzen A."/>
            <person name="Lukacs Z."/>
            <person name="Mihaltcheva S."/>
            <person name="Morgado L.N."/>
            <person name="Niskanen T."/>
            <person name="Noordeloos M.E."/>
            <person name="Ohm R.A."/>
            <person name="Ortiz-Santana B."/>
            <person name="Ovrebo C."/>
            <person name="Racz N."/>
            <person name="Riley R."/>
            <person name="Savchenko A."/>
            <person name="Shiryaev A."/>
            <person name="Soop K."/>
            <person name="Spirin V."/>
            <person name="Szebenyi C."/>
            <person name="Tomsovsky M."/>
            <person name="Tulloss R.E."/>
            <person name="Uehling J."/>
            <person name="Grigoriev I.V."/>
            <person name="Vagvolgyi C."/>
            <person name="Papp T."/>
            <person name="Martin F.M."/>
            <person name="Miettinen O."/>
            <person name="Hibbett D.S."/>
            <person name="Nagy L.G."/>
        </authorList>
    </citation>
    <scope>NUCLEOTIDE SEQUENCE [LARGE SCALE GENOMIC DNA]</scope>
    <source>
        <strain evidence="2 3">CBS 962.96</strain>
    </source>
</reference>
<feature type="region of interest" description="Disordered" evidence="1">
    <location>
        <begin position="154"/>
        <end position="174"/>
    </location>
</feature>
<organism evidence="2 3">
    <name type="scientific">Dendrothele bispora (strain CBS 962.96)</name>
    <dbReference type="NCBI Taxonomy" id="1314807"/>
    <lineage>
        <taxon>Eukaryota</taxon>
        <taxon>Fungi</taxon>
        <taxon>Dikarya</taxon>
        <taxon>Basidiomycota</taxon>
        <taxon>Agaricomycotina</taxon>
        <taxon>Agaricomycetes</taxon>
        <taxon>Agaricomycetidae</taxon>
        <taxon>Agaricales</taxon>
        <taxon>Agaricales incertae sedis</taxon>
        <taxon>Dendrothele</taxon>
    </lineage>
</organism>
<dbReference type="OrthoDB" id="2953420at2759"/>
<accession>A0A4S8MJ91</accession>
<proteinExistence type="predicted"/>
<keyword evidence="3" id="KW-1185">Reference proteome</keyword>
<dbReference type="EMBL" id="ML179073">
    <property type="protein sequence ID" value="THV02805.1"/>
    <property type="molecule type" value="Genomic_DNA"/>
</dbReference>
<evidence type="ECO:0000313" key="3">
    <source>
        <dbReference type="Proteomes" id="UP000297245"/>
    </source>
</evidence>